<dbReference type="SMART" id="SM00147">
    <property type="entry name" value="RasGEF"/>
    <property type="match status" value="1"/>
</dbReference>
<keyword evidence="6" id="KW-1185">Reference proteome</keyword>
<evidence type="ECO:0000313" key="5">
    <source>
        <dbReference type="EMBL" id="ORZ34950.1"/>
    </source>
</evidence>
<gene>
    <name evidence="5" type="ORF">BCR44DRAFT_119887</name>
</gene>
<feature type="region of interest" description="Disordered" evidence="3">
    <location>
        <begin position="52"/>
        <end position="77"/>
    </location>
</feature>
<name>A0A1Y2HK38_9FUNG</name>
<dbReference type="GO" id="GO:0007265">
    <property type="term" value="P:Ras protein signal transduction"/>
    <property type="evidence" value="ECO:0007669"/>
    <property type="project" value="TreeGrafter"/>
</dbReference>
<sequence>MGKSPPWVMKVRSAEVAQHLSIVDEVILRHVDWTELLDIAVGRHPFATKGGSIFGGSTRNSRAGDQEDEQEKAEDERDTVKAAIDRFNTTCQWVQSQVLIVEDSTLRSKVIEKFIKIAAKCEAYRNYCTLMAIVVALQSINISRLTRTWARISTERKSLLDRLIHLTSPTRNFIELRNAMESAPGVPFAGVYFSDLLFNNEIPSTVNIKSGTSSSATSETDEETRTSTSITRSSHSAAVASRAILDFEGDIVTVVNWQKYKVIAKVVRRFKSFLDSASYDAQYKWALRDDVFWHAVYIDRQVLEADELTRRSYAYEPSQRAGAQGGSSGTATPTASSSAIRSP</sequence>
<feature type="region of interest" description="Disordered" evidence="3">
    <location>
        <begin position="316"/>
        <end position="343"/>
    </location>
</feature>
<dbReference type="PROSITE" id="PS50009">
    <property type="entry name" value="RASGEF_CAT"/>
    <property type="match status" value="1"/>
</dbReference>
<dbReference type="GO" id="GO:0005085">
    <property type="term" value="F:guanyl-nucleotide exchange factor activity"/>
    <property type="evidence" value="ECO:0007669"/>
    <property type="project" value="UniProtKB-KW"/>
</dbReference>
<dbReference type="Gene3D" id="1.10.840.10">
    <property type="entry name" value="Ras guanine-nucleotide exchange factors catalytic domain"/>
    <property type="match status" value="1"/>
</dbReference>
<evidence type="ECO:0000313" key="6">
    <source>
        <dbReference type="Proteomes" id="UP000193411"/>
    </source>
</evidence>
<feature type="compositionally biased region" description="Low complexity" evidence="3">
    <location>
        <begin position="329"/>
        <end position="343"/>
    </location>
</feature>
<dbReference type="SUPFAM" id="SSF48366">
    <property type="entry name" value="Ras GEF"/>
    <property type="match status" value="1"/>
</dbReference>
<dbReference type="PANTHER" id="PTHR23113:SF363">
    <property type="entry name" value="PROTEIN SON OF SEVENLESS"/>
    <property type="match status" value="1"/>
</dbReference>
<dbReference type="InterPro" id="IPR001895">
    <property type="entry name" value="RASGEF_cat_dom"/>
</dbReference>
<dbReference type="OrthoDB" id="10254377at2759"/>
<dbReference type="InterPro" id="IPR008937">
    <property type="entry name" value="Ras-like_GEF"/>
</dbReference>
<reference evidence="5 6" key="1">
    <citation type="submission" date="2016-07" db="EMBL/GenBank/DDBJ databases">
        <title>Pervasive Adenine N6-methylation of Active Genes in Fungi.</title>
        <authorList>
            <consortium name="DOE Joint Genome Institute"/>
            <person name="Mondo S.J."/>
            <person name="Dannebaum R.O."/>
            <person name="Kuo R.C."/>
            <person name="Labutti K."/>
            <person name="Haridas S."/>
            <person name="Kuo A."/>
            <person name="Salamov A."/>
            <person name="Ahrendt S.R."/>
            <person name="Lipzen A."/>
            <person name="Sullivan W."/>
            <person name="Andreopoulos W.B."/>
            <person name="Clum A."/>
            <person name="Lindquist E."/>
            <person name="Daum C."/>
            <person name="Ramamoorthy G.K."/>
            <person name="Gryganskyi A."/>
            <person name="Culley D."/>
            <person name="Magnuson J.K."/>
            <person name="James T.Y."/>
            <person name="O'Malley M.A."/>
            <person name="Stajich J.E."/>
            <person name="Spatafora J.W."/>
            <person name="Visel A."/>
            <person name="Grigoriev I.V."/>
        </authorList>
    </citation>
    <scope>NUCLEOTIDE SEQUENCE [LARGE SCALE GENOMIC DNA]</scope>
    <source>
        <strain evidence="5 6">PL171</strain>
    </source>
</reference>
<keyword evidence="1 2" id="KW-0344">Guanine-nucleotide releasing factor</keyword>
<accession>A0A1Y2HK38</accession>
<proteinExistence type="predicted"/>
<comment type="caution">
    <text evidence="5">The sequence shown here is derived from an EMBL/GenBank/DDBJ whole genome shotgun (WGS) entry which is preliminary data.</text>
</comment>
<evidence type="ECO:0000256" key="2">
    <source>
        <dbReference type="PROSITE-ProRule" id="PRU00168"/>
    </source>
</evidence>
<dbReference type="EMBL" id="MCFL01000025">
    <property type="protein sequence ID" value="ORZ34950.1"/>
    <property type="molecule type" value="Genomic_DNA"/>
</dbReference>
<protein>
    <submittedName>
        <fullName evidence="5">Ras guanine nucleotide exchange factor domain-containing protein</fullName>
    </submittedName>
</protein>
<evidence type="ECO:0000259" key="4">
    <source>
        <dbReference type="PROSITE" id="PS50009"/>
    </source>
</evidence>
<dbReference type="Pfam" id="PF00617">
    <property type="entry name" value="RasGEF"/>
    <property type="match status" value="1"/>
</dbReference>
<evidence type="ECO:0000256" key="1">
    <source>
        <dbReference type="ARBA" id="ARBA00022658"/>
    </source>
</evidence>
<dbReference type="STRING" id="765915.A0A1Y2HK38"/>
<dbReference type="InterPro" id="IPR036964">
    <property type="entry name" value="RASGEF_cat_dom_sf"/>
</dbReference>
<dbReference type="PANTHER" id="PTHR23113">
    <property type="entry name" value="GUANINE NUCLEOTIDE EXCHANGE FACTOR"/>
    <property type="match status" value="1"/>
</dbReference>
<dbReference type="InterPro" id="IPR023578">
    <property type="entry name" value="Ras_GEF_dom_sf"/>
</dbReference>
<feature type="region of interest" description="Disordered" evidence="3">
    <location>
        <begin position="209"/>
        <end position="232"/>
    </location>
</feature>
<feature type="domain" description="Ras-GEF" evidence="4">
    <location>
        <begin position="12"/>
        <end position="318"/>
    </location>
</feature>
<dbReference type="AlphaFoldDB" id="A0A1Y2HK38"/>
<dbReference type="Proteomes" id="UP000193411">
    <property type="component" value="Unassembled WGS sequence"/>
</dbReference>
<dbReference type="GO" id="GO:0005886">
    <property type="term" value="C:plasma membrane"/>
    <property type="evidence" value="ECO:0007669"/>
    <property type="project" value="TreeGrafter"/>
</dbReference>
<organism evidence="5 6">
    <name type="scientific">Catenaria anguillulae PL171</name>
    <dbReference type="NCBI Taxonomy" id="765915"/>
    <lineage>
        <taxon>Eukaryota</taxon>
        <taxon>Fungi</taxon>
        <taxon>Fungi incertae sedis</taxon>
        <taxon>Blastocladiomycota</taxon>
        <taxon>Blastocladiomycetes</taxon>
        <taxon>Blastocladiales</taxon>
        <taxon>Catenariaceae</taxon>
        <taxon>Catenaria</taxon>
    </lineage>
</organism>
<evidence type="ECO:0000256" key="3">
    <source>
        <dbReference type="SAM" id="MobiDB-lite"/>
    </source>
</evidence>